<comment type="cofactor">
    <cofactor evidence="1">
        <name>Zn(2+)</name>
        <dbReference type="ChEBI" id="CHEBI:29105"/>
    </cofactor>
</comment>
<keyword evidence="3" id="KW-0645">Protease</keyword>
<dbReference type="AlphaFoldDB" id="A0A501W6K8"/>
<protein>
    <submittedName>
        <fullName evidence="10">Peptidase M23</fullName>
    </submittedName>
</protein>
<feature type="domain" description="Csd3-like second N-terminal" evidence="9">
    <location>
        <begin position="163"/>
        <end position="282"/>
    </location>
</feature>
<comment type="caution">
    <text evidence="10">The sequence shown here is derived from an EMBL/GenBank/DDBJ whole genome shotgun (WGS) entry which is preliminary data.</text>
</comment>
<dbReference type="OrthoDB" id="9810477at2"/>
<dbReference type="PANTHER" id="PTHR21666">
    <property type="entry name" value="PEPTIDASE-RELATED"/>
    <property type="match status" value="1"/>
</dbReference>
<evidence type="ECO:0000256" key="5">
    <source>
        <dbReference type="ARBA" id="ARBA00022801"/>
    </source>
</evidence>
<dbReference type="EMBL" id="VFRQ01000004">
    <property type="protein sequence ID" value="TPE44362.1"/>
    <property type="molecule type" value="Genomic_DNA"/>
</dbReference>
<evidence type="ECO:0000256" key="2">
    <source>
        <dbReference type="ARBA" id="ARBA00004196"/>
    </source>
</evidence>
<reference evidence="10 11" key="1">
    <citation type="submission" date="2019-06" db="EMBL/GenBank/DDBJ databases">
        <title>A novel bacterium of genus Pontibacter, isolated from marine sediment.</title>
        <authorList>
            <person name="Huang H."/>
            <person name="Mo K."/>
            <person name="Hu Y."/>
        </authorList>
    </citation>
    <scope>NUCLEOTIDE SEQUENCE [LARGE SCALE GENOMIC DNA]</scope>
    <source>
        <strain evidence="10 11">HB172049</strain>
    </source>
</reference>
<dbReference type="SUPFAM" id="SSF51261">
    <property type="entry name" value="Duplicated hybrid motif"/>
    <property type="match status" value="1"/>
</dbReference>
<dbReference type="Pfam" id="PF19425">
    <property type="entry name" value="Csd3_N2"/>
    <property type="match status" value="1"/>
</dbReference>
<dbReference type="CDD" id="cd12797">
    <property type="entry name" value="M23_peptidase"/>
    <property type="match status" value="1"/>
</dbReference>
<evidence type="ECO:0000256" key="6">
    <source>
        <dbReference type="ARBA" id="ARBA00022833"/>
    </source>
</evidence>
<organism evidence="10 11">
    <name type="scientific">Pontibacter mangrovi</name>
    <dbReference type="NCBI Taxonomy" id="2589816"/>
    <lineage>
        <taxon>Bacteria</taxon>
        <taxon>Pseudomonadati</taxon>
        <taxon>Bacteroidota</taxon>
        <taxon>Cytophagia</taxon>
        <taxon>Cytophagales</taxon>
        <taxon>Hymenobacteraceae</taxon>
        <taxon>Pontibacter</taxon>
    </lineage>
</organism>
<dbReference type="GO" id="GO:0006508">
    <property type="term" value="P:proteolysis"/>
    <property type="evidence" value="ECO:0007669"/>
    <property type="project" value="UniProtKB-KW"/>
</dbReference>
<evidence type="ECO:0000313" key="10">
    <source>
        <dbReference type="EMBL" id="TPE44362.1"/>
    </source>
</evidence>
<keyword evidence="11" id="KW-1185">Reference proteome</keyword>
<evidence type="ECO:0000256" key="3">
    <source>
        <dbReference type="ARBA" id="ARBA00022670"/>
    </source>
</evidence>
<gene>
    <name evidence="10" type="ORF">FJM65_09435</name>
</gene>
<keyword evidence="7" id="KW-0482">Metalloprotease</keyword>
<evidence type="ECO:0000256" key="1">
    <source>
        <dbReference type="ARBA" id="ARBA00001947"/>
    </source>
</evidence>
<proteinExistence type="predicted"/>
<evidence type="ECO:0000259" key="8">
    <source>
        <dbReference type="Pfam" id="PF01551"/>
    </source>
</evidence>
<evidence type="ECO:0000256" key="7">
    <source>
        <dbReference type="ARBA" id="ARBA00023049"/>
    </source>
</evidence>
<feature type="domain" description="M23ase beta-sheet core" evidence="8">
    <location>
        <begin position="295"/>
        <end position="390"/>
    </location>
</feature>
<accession>A0A501W6K8</accession>
<dbReference type="Gene3D" id="3.10.450.350">
    <property type="match status" value="2"/>
</dbReference>
<evidence type="ECO:0000256" key="4">
    <source>
        <dbReference type="ARBA" id="ARBA00022723"/>
    </source>
</evidence>
<dbReference type="Proteomes" id="UP000316727">
    <property type="component" value="Unassembled WGS sequence"/>
</dbReference>
<evidence type="ECO:0000259" key="9">
    <source>
        <dbReference type="Pfam" id="PF19425"/>
    </source>
</evidence>
<sequence>MLKRTKGLAILFALSLLICITAAQILNFSPAYLMGSKTVEAAPVTRSAVKTEKKKQPAPVVYGIATDSLEIVEDEVERGQVLSGILAKYNIDPTTVHNLAQKAKEVFSVRKIAAGRNYTILHKRDSAQTAQYFIYEPNQVEYVIFDLRDSLEVTLNKRKVEVVERTIAGEINSSLYVSMVEAGGSPQLVNSFADIFAWRLDLNRLQPGDNFKLIYEEKVVDGQTIGFGELKSAVFEHEGEEIYAIGFDEGNGLNYYDQKGQSLKRAFLKEPLEYSRISSRFSKRRFHPVQKRYKAHLGTDFAAPRGTPIRTVGDGVVVAAHYTSGNGYFVKVRHNSTYTTQYLHMSKFAKGIRKGARVKMGQTIGYVGSTGLATGPHLCYRFWKNGRQVDALRVKLPAANPVSKNHMTAFDEVKEQTMHRMQAIDIKSIKQELLASGKDKDPTDA</sequence>
<dbReference type="GO" id="GO:0046872">
    <property type="term" value="F:metal ion binding"/>
    <property type="evidence" value="ECO:0007669"/>
    <property type="project" value="UniProtKB-KW"/>
</dbReference>
<dbReference type="InterPro" id="IPR045834">
    <property type="entry name" value="Csd3_N2"/>
</dbReference>
<keyword evidence="5" id="KW-0378">Hydrolase</keyword>
<name>A0A501W6K8_9BACT</name>
<dbReference type="Pfam" id="PF01551">
    <property type="entry name" value="Peptidase_M23"/>
    <property type="match status" value="1"/>
</dbReference>
<dbReference type="GO" id="GO:0004222">
    <property type="term" value="F:metalloendopeptidase activity"/>
    <property type="evidence" value="ECO:0007669"/>
    <property type="project" value="TreeGrafter"/>
</dbReference>
<dbReference type="InterPro" id="IPR011055">
    <property type="entry name" value="Dup_hybrid_motif"/>
</dbReference>
<dbReference type="InterPro" id="IPR050570">
    <property type="entry name" value="Cell_wall_metabolism_enzyme"/>
</dbReference>
<evidence type="ECO:0000313" key="11">
    <source>
        <dbReference type="Proteomes" id="UP000316727"/>
    </source>
</evidence>
<dbReference type="Gene3D" id="2.70.70.10">
    <property type="entry name" value="Glucose Permease (Domain IIA)"/>
    <property type="match status" value="1"/>
</dbReference>
<dbReference type="PANTHER" id="PTHR21666:SF288">
    <property type="entry name" value="CELL DIVISION PROTEIN YTFB"/>
    <property type="match status" value="1"/>
</dbReference>
<dbReference type="InterPro" id="IPR016047">
    <property type="entry name" value="M23ase_b-sheet_dom"/>
</dbReference>
<dbReference type="RefSeq" id="WP_140621253.1">
    <property type="nucleotide sequence ID" value="NZ_VFRQ01000004.1"/>
</dbReference>
<comment type="subcellular location">
    <subcellularLocation>
        <location evidence="2">Cell envelope</location>
    </subcellularLocation>
</comment>
<dbReference type="GO" id="GO:0030313">
    <property type="term" value="C:cell envelope"/>
    <property type="evidence" value="ECO:0007669"/>
    <property type="project" value="UniProtKB-SubCell"/>
</dbReference>
<keyword evidence="4" id="KW-0479">Metal-binding</keyword>
<keyword evidence="6" id="KW-0862">Zinc</keyword>